<dbReference type="EMBL" id="GBXM01041117">
    <property type="protein sequence ID" value="JAH67460.1"/>
    <property type="molecule type" value="Transcribed_RNA"/>
</dbReference>
<sequence length="105" mass="11531">MSVLLKPRPSKSCWCVSLWPPRTERPGPRTRSVGRRRRSWTENRAGRRCACTDGKQSQGSPGIPSDFQQQNRCGPHGYCAEGDGHTGQWTTAPPVQHTDSGSPAS</sequence>
<proteinExistence type="predicted"/>
<feature type="compositionally biased region" description="Polar residues" evidence="1">
    <location>
        <begin position="54"/>
        <end position="72"/>
    </location>
</feature>
<evidence type="ECO:0000256" key="1">
    <source>
        <dbReference type="SAM" id="MobiDB-lite"/>
    </source>
</evidence>
<name>A0A0E9UQI6_ANGAN</name>
<reference evidence="2" key="2">
    <citation type="journal article" date="2015" name="Fish Shellfish Immunol.">
        <title>Early steps in the European eel (Anguilla anguilla)-Vibrio vulnificus interaction in the gills: Role of the RtxA13 toxin.</title>
        <authorList>
            <person name="Callol A."/>
            <person name="Pajuelo D."/>
            <person name="Ebbesson L."/>
            <person name="Teles M."/>
            <person name="MacKenzie S."/>
            <person name="Amaro C."/>
        </authorList>
    </citation>
    <scope>NUCLEOTIDE SEQUENCE</scope>
</reference>
<accession>A0A0E9UQI6</accession>
<reference evidence="2" key="1">
    <citation type="submission" date="2014-11" db="EMBL/GenBank/DDBJ databases">
        <authorList>
            <person name="Amaro Gonzalez C."/>
        </authorList>
    </citation>
    <scope>NUCLEOTIDE SEQUENCE</scope>
</reference>
<evidence type="ECO:0000313" key="2">
    <source>
        <dbReference type="EMBL" id="JAH67460.1"/>
    </source>
</evidence>
<protein>
    <submittedName>
        <fullName evidence="2">Uncharacterized protein</fullName>
    </submittedName>
</protein>
<organism evidence="2">
    <name type="scientific">Anguilla anguilla</name>
    <name type="common">European freshwater eel</name>
    <name type="synonym">Muraena anguilla</name>
    <dbReference type="NCBI Taxonomy" id="7936"/>
    <lineage>
        <taxon>Eukaryota</taxon>
        <taxon>Metazoa</taxon>
        <taxon>Chordata</taxon>
        <taxon>Craniata</taxon>
        <taxon>Vertebrata</taxon>
        <taxon>Euteleostomi</taxon>
        <taxon>Actinopterygii</taxon>
        <taxon>Neopterygii</taxon>
        <taxon>Teleostei</taxon>
        <taxon>Anguilliformes</taxon>
        <taxon>Anguillidae</taxon>
        <taxon>Anguilla</taxon>
    </lineage>
</organism>
<feature type="region of interest" description="Disordered" evidence="1">
    <location>
        <begin position="21"/>
        <end position="105"/>
    </location>
</feature>
<feature type="compositionally biased region" description="Polar residues" evidence="1">
    <location>
        <begin position="87"/>
        <end position="105"/>
    </location>
</feature>
<dbReference type="AlphaFoldDB" id="A0A0E9UQI6"/>